<evidence type="ECO:0000259" key="2">
    <source>
        <dbReference type="PROSITE" id="PS50833"/>
    </source>
</evidence>
<dbReference type="EMBL" id="JASFZW010000001">
    <property type="protein sequence ID" value="KAK2080176.1"/>
    <property type="molecule type" value="Genomic_DNA"/>
</dbReference>
<keyword evidence="4" id="KW-1185">Reference proteome</keyword>
<dbReference type="SUPFAM" id="SSF52954">
    <property type="entry name" value="Class II aaRS ABD-related"/>
    <property type="match status" value="1"/>
</dbReference>
<feature type="domain" description="Brix" evidence="2">
    <location>
        <begin position="123"/>
        <end position="320"/>
    </location>
</feature>
<dbReference type="GO" id="GO:0000470">
    <property type="term" value="P:maturation of LSU-rRNA"/>
    <property type="evidence" value="ECO:0007669"/>
    <property type="project" value="TreeGrafter"/>
</dbReference>
<dbReference type="InterPro" id="IPR007109">
    <property type="entry name" value="Brix"/>
</dbReference>
<evidence type="ECO:0000313" key="4">
    <source>
        <dbReference type="Proteomes" id="UP001255856"/>
    </source>
</evidence>
<organism evidence="3 4">
    <name type="scientific">Prototheca wickerhamii</name>
    <dbReference type="NCBI Taxonomy" id="3111"/>
    <lineage>
        <taxon>Eukaryota</taxon>
        <taxon>Viridiplantae</taxon>
        <taxon>Chlorophyta</taxon>
        <taxon>core chlorophytes</taxon>
        <taxon>Trebouxiophyceae</taxon>
        <taxon>Chlorellales</taxon>
        <taxon>Chlorellaceae</taxon>
        <taxon>Prototheca</taxon>
    </lineage>
</organism>
<gene>
    <name evidence="3" type="ORF">QBZ16_000029</name>
</gene>
<dbReference type="AlphaFoldDB" id="A0AAD9MP26"/>
<dbReference type="GO" id="GO:0005730">
    <property type="term" value="C:nucleolus"/>
    <property type="evidence" value="ECO:0007669"/>
    <property type="project" value="TreeGrafter"/>
</dbReference>
<reference evidence="3" key="1">
    <citation type="submission" date="2021-01" db="EMBL/GenBank/DDBJ databases">
        <authorList>
            <person name="Eckstrom K.M.E."/>
        </authorList>
    </citation>
    <scope>NUCLEOTIDE SEQUENCE</scope>
    <source>
        <strain evidence="3">UVCC 0001</strain>
    </source>
</reference>
<dbReference type="PROSITE" id="PS50833">
    <property type="entry name" value="BRIX"/>
    <property type="match status" value="1"/>
</dbReference>
<dbReference type="GO" id="GO:0000460">
    <property type="term" value="P:maturation of 5.8S rRNA"/>
    <property type="evidence" value="ECO:0007669"/>
    <property type="project" value="TreeGrafter"/>
</dbReference>
<dbReference type="GO" id="GO:0030687">
    <property type="term" value="C:preribosome, large subunit precursor"/>
    <property type="evidence" value="ECO:0007669"/>
    <property type="project" value="TreeGrafter"/>
</dbReference>
<name>A0AAD9MP26_PROWI</name>
<dbReference type="InterPro" id="IPR044281">
    <property type="entry name" value="IMP4/RPF1"/>
</dbReference>
<proteinExistence type="predicted"/>
<accession>A0AAD9MP26</accession>
<evidence type="ECO:0000313" key="3">
    <source>
        <dbReference type="EMBL" id="KAK2080176.1"/>
    </source>
</evidence>
<dbReference type="Gene3D" id="3.40.50.10480">
    <property type="entry name" value="Probable brix-domain ribosomal biogenesis protein"/>
    <property type="match status" value="1"/>
</dbReference>
<protein>
    <recommendedName>
        <fullName evidence="2">Brix domain-containing protein</fullName>
    </recommendedName>
</protein>
<feature type="compositionally biased region" description="Basic residues" evidence="1">
    <location>
        <begin position="38"/>
        <end position="58"/>
    </location>
</feature>
<dbReference type="Pfam" id="PF04427">
    <property type="entry name" value="Brix"/>
    <property type="match status" value="1"/>
</dbReference>
<dbReference type="SMART" id="SM00879">
    <property type="entry name" value="Brix"/>
    <property type="match status" value="1"/>
</dbReference>
<dbReference type="PANTHER" id="PTHR22734">
    <property type="entry name" value="U3 SMALL NUCLEOLAR RIBONUCLEOPROTEIN PROTEIN IMP4"/>
    <property type="match status" value="1"/>
</dbReference>
<dbReference type="FunFam" id="3.40.50.10480:FF:000002">
    <property type="entry name" value="Ribosome production factor 1"/>
    <property type="match status" value="1"/>
</dbReference>
<feature type="compositionally biased region" description="Basic and acidic residues" evidence="1">
    <location>
        <begin position="59"/>
        <end position="80"/>
    </location>
</feature>
<comment type="caution">
    <text evidence="3">The sequence shown here is derived from an EMBL/GenBank/DDBJ whole genome shotgun (WGS) entry which is preliminary data.</text>
</comment>
<evidence type="ECO:0000256" key="1">
    <source>
        <dbReference type="SAM" id="MobiDB-lite"/>
    </source>
</evidence>
<sequence>MAPGRRGSRDSDDDAGPSTSGPRSIGQQVEHIGNKIVRSVKFRALKRKEDKRKKAERKKRQEETQKAIDEGRELPARQEPKASLTIENQRVKDETMVAPDDEEVAAEEEVDEFAAHFSRERPPNVLITTNYHATAIMYKFIAELMEVFPNATFYKRQGFPLKKIVEYATNREFTDIVVLNEDSKKINGMLVTHLPDGPTARFRVSSVRLGSRIKGAGRATSHRPEVVLNNFGTRLGHRVGRVLASLFHQDPAFRGRRVVTFHNQRDYIFFRHHRYVFEEREADAAAKKGAPPAPQVKARLQEIGPRFTLRLESLQKGTFDSKYGEFEWVNDSKQDAARRKFKL</sequence>
<dbReference type="GO" id="GO:0042134">
    <property type="term" value="F:rRNA primary transcript binding"/>
    <property type="evidence" value="ECO:0007669"/>
    <property type="project" value="InterPro"/>
</dbReference>
<feature type="region of interest" description="Disordered" evidence="1">
    <location>
        <begin position="1"/>
        <end position="85"/>
    </location>
</feature>
<dbReference type="PANTHER" id="PTHR22734:SF3">
    <property type="entry name" value="RIBOSOME PRODUCTION FACTOR 1"/>
    <property type="match status" value="1"/>
</dbReference>
<dbReference type="Proteomes" id="UP001255856">
    <property type="component" value="Unassembled WGS sequence"/>
</dbReference>